<accession>A0A6J5X524</accession>
<evidence type="ECO:0000256" key="1">
    <source>
        <dbReference type="SAM" id="MobiDB-lite"/>
    </source>
</evidence>
<sequence length="334" mass="37719">MCTSGGSVLGGLDVAWKYARPIEDNKHDLIHIRVKKCKEVPPDIKKEVITWIKDKESSKQHKKSVEENIRSTARGGYMGNKSSNPVNDDDDDDDDEDGYADPPYVHLAEKEDYLAAIRALKQEECLRDPFRSPSVPMPHKNTRAKQRTIKGMIRNLAEVLGRYCIKFFVLENVAPQKASSPNFKNMIAVAQQEGQGVATTSPYEIKHKNLDMEHTDMQAYVEKVKENWGVYRCTIMSDGWTGPTRLAIINFMIFSIRKTIFNKISGCFNKTKDAKYTAKLLKDVIKKVGSSNVAHIVTDNGSAFVKAIKVGETMMERYPILLDSLCCTLHRSNI</sequence>
<dbReference type="Pfam" id="PF04937">
    <property type="entry name" value="DUF659"/>
    <property type="match status" value="1"/>
</dbReference>
<evidence type="ECO:0000313" key="3">
    <source>
        <dbReference type="EMBL" id="CAB4308929.1"/>
    </source>
</evidence>
<reference evidence="4" key="1">
    <citation type="journal article" date="2020" name="Genome Biol.">
        <title>Gamete binning: chromosome-level and haplotype-resolved genome assembly enabled by high-throughput single-cell sequencing of gamete genomes.</title>
        <authorList>
            <person name="Campoy J.A."/>
            <person name="Sun H."/>
            <person name="Goel M."/>
            <person name="Jiao W.-B."/>
            <person name="Folz-Donahue K."/>
            <person name="Wang N."/>
            <person name="Rubio M."/>
            <person name="Liu C."/>
            <person name="Kukat C."/>
            <person name="Ruiz D."/>
            <person name="Huettel B."/>
            <person name="Schneeberger K."/>
        </authorList>
    </citation>
    <scope>NUCLEOTIDE SEQUENCE [LARGE SCALE GENOMIC DNA]</scope>
    <source>
        <strain evidence="4">cv. Rojo Pasion</strain>
    </source>
</reference>
<name>A0A6J5X524_PRUAR</name>
<feature type="region of interest" description="Disordered" evidence="1">
    <location>
        <begin position="55"/>
        <end position="101"/>
    </location>
</feature>
<dbReference type="PANTHER" id="PTHR32166:SF122">
    <property type="entry name" value="OS09G0499600 PROTEIN"/>
    <property type="match status" value="1"/>
</dbReference>
<evidence type="ECO:0000313" key="4">
    <source>
        <dbReference type="Proteomes" id="UP000507245"/>
    </source>
</evidence>
<dbReference type="OrthoDB" id="1166299at2759"/>
<keyword evidence="4" id="KW-1185">Reference proteome</keyword>
<dbReference type="PANTHER" id="PTHR32166">
    <property type="entry name" value="OSJNBA0013A04.12 PROTEIN"/>
    <property type="match status" value="1"/>
</dbReference>
<evidence type="ECO:0000259" key="2">
    <source>
        <dbReference type="Pfam" id="PF04937"/>
    </source>
</evidence>
<organism evidence="3 4">
    <name type="scientific">Prunus armeniaca</name>
    <name type="common">Apricot</name>
    <name type="synonym">Armeniaca vulgaris</name>
    <dbReference type="NCBI Taxonomy" id="36596"/>
    <lineage>
        <taxon>Eukaryota</taxon>
        <taxon>Viridiplantae</taxon>
        <taxon>Streptophyta</taxon>
        <taxon>Embryophyta</taxon>
        <taxon>Tracheophyta</taxon>
        <taxon>Spermatophyta</taxon>
        <taxon>Magnoliopsida</taxon>
        <taxon>eudicotyledons</taxon>
        <taxon>Gunneridae</taxon>
        <taxon>Pentapetalae</taxon>
        <taxon>rosids</taxon>
        <taxon>fabids</taxon>
        <taxon>Rosales</taxon>
        <taxon>Rosaceae</taxon>
        <taxon>Amygdaloideae</taxon>
        <taxon>Amygdaleae</taxon>
        <taxon>Prunus</taxon>
    </lineage>
</organism>
<feature type="compositionally biased region" description="Acidic residues" evidence="1">
    <location>
        <begin position="87"/>
        <end position="99"/>
    </location>
</feature>
<dbReference type="InterPro" id="IPR007021">
    <property type="entry name" value="DUF659"/>
</dbReference>
<proteinExistence type="predicted"/>
<feature type="compositionally biased region" description="Basic and acidic residues" evidence="1">
    <location>
        <begin position="55"/>
        <end position="69"/>
    </location>
</feature>
<dbReference type="Proteomes" id="UP000507245">
    <property type="component" value="Unassembled WGS sequence"/>
</dbReference>
<gene>
    <name evidence="3" type="ORF">ORAREDHAP_LOCUS29249</name>
</gene>
<feature type="domain" description="DUF659" evidence="2">
    <location>
        <begin position="202"/>
        <end position="327"/>
    </location>
</feature>
<dbReference type="AlphaFoldDB" id="A0A6J5X524"/>
<dbReference type="EMBL" id="CAEKKB010000004">
    <property type="protein sequence ID" value="CAB4308929.1"/>
    <property type="molecule type" value="Genomic_DNA"/>
</dbReference>
<protein>
    <recommendedName>
        <fullName evidence="2">DUF659 domain-containing protein</fullName>
    </recommendedName>
</protein>